<dbReference type="AlphaFoldDB" id="A0A7R9M9N0"/>
<gene>
    <name evidence="2" type="ORF">ONB1V03_LOCUS12546</name>
</gene>
<dbReference type="Proteomes" id="UP000728032">
    <property type="component" value="Unassembled WGS sequence"/>
</dbReference>
<sequence>MPTSYGLNAPKKPKTIFSRIRKGGVNLRVRVRTSADLWRRWIRGGIMYNTELNEKDEEQEEQTTKKSETKIVVDQHIDNKPNDEIKTTTADNEKKDEKTNETNNIAIIETKSVESDKKTDEKVDENVSTEAKSEETVSEEKPIEVKEADEKASDERVGDEKKNDENSAEVKPSEDNDLVDNKTEDKSSEEQKTDDKTVDKNFIEEKKSDENIGEESVSENKTQEDSRPEDKIPEDTSPSDNTEENNTKEVETQEDKKSEEIKVLQDDSTLTSVKLWGTRSVMKCRLRCAYSCLDLAQSAKHLGRSSKVFDKSYTKETFISEKLRLSNTIKVHKWQLWRRFFSFRKSDVMSKKENALNAKTPQKRRNAGLFVPDYEEEQTASNPRKESLELCDLEDSGQFDMNSKESKDEK</sequence>
<protein>
    <submittedName>
        <fullName evidence="2">Uncharacterized protein</fullName>
    </submittedName>
</protein>
<organism evidence="2">
    <name type="scientific">Oppiella nova</name>
    <dbReference type="NCBI Taxonomy" id="334625"/>
    <lineage>
        <taxon>Eukaryota</taxon>
        <taxon>Metazoa</taxon>
        <taxon>Ecdysozoa</taxon>
        <taxon>Arthropoda</taxon>
        <taxon>Chelicerata</taxon>
        <taxon>Arachnida</taxon>
        <taxon>Acari</taxon>
        <taxon>Acariformes</taxon>
        <taxon>Sarcoptiformes</taxon>
        <taxon>Oribatida</taxon>
        <taxon>Brachypylina</taxon>
        <taxon>Oppioidea</taxon>
        <taxon>Oppiidae</taxon>
        <taxon>Oppiella</taxon>
    </lineage>
</organism>
<feature type="compositionally biased region" description="Basic and acidic residues" evidence="1">
    <location>
        <begin position="111"/>
        <end position="165"/>
    </location>
</feature>
<feature type="region of interest" description="Disordered" evidence="1">
    <location>
        <begin position="367"/>
        <end position="410"/>
    </location>
</feature>
<dbReference type="EMBL" id="CAJPVJ010010237">
    <property type="protein sequence ID" value="CAG2173093.1"/>
    <property type="molecule type" value="Genomic_DNA"/>
</dbReference>
<dbReference type="OrthoDB" id="6514790at2759"/>
<evidence type="ECO:0000313" key="3">
    <source>
        <dbReference type="Proteomes" id="UP000728032"/>
    </source>
</evidence>
<feature type="region of interest" description="Disordered" evidence="1">
    <location>
        <begin position="54"/>
        <end position="260"/>
    </location>
</feature>
<accession>A0A7R9M9N0</accession>
<feature type="compositionally biased region" description="Basic and acidic residues" evidence="1">
    <location>
        <begin position="245"/>
        <end position="260"/>
    </location>
</feature>
<keyword evidence="3" id="KW-1185">Reference proteome</keyword>
<name>A0A7R9M9N0_9ACAR</name>
<proteinExistence type="predicted"/>
<feature type="compositionally biased region" description="Basic and acidic residues" evidence="1">
    <location>
        <begin position="62"/>
        <end position="100"/>
    </location>
</feature>
<evidence type="ECO:0000256" key="1">
    <source>
        <dbReference type="SAM" id="MobiDB-lite"/>
    </source>
</evidence>
<dbReference type="EMBL" id="OC925062">
    <property type="protein sequence ID" value="CAD7655906.1"/>
    <property type="molecule type" value="Genomic_DNA"/>
</dbReference>
<reference evidence="2" key="1">
    <citation type="submission" date="2020-11" db="EMBL/GenBank/DDBJ databases">
        <authorList>
            <person name="Tran Van P."/>
        </authorList>
    </citation>
    <scope>NUCLEOTIDE SEQUENCE</scope>
</reference>
<evidence type="ECO:0000313" key="2">
    <source>
        <dbReference type="EMBL" id="CAD7655906.1"/>
    </source>
</evidence>
<feature type="compositionally biased region" description="Basic and acidic residues" evidence="1">
    <location>
        <begin position="221"/>
        <end position="234"/>
    </location>
</feature>
<feature type="compositionally biased region" description="Basic and acidic residues" evidence="1">
    <location>
        <begin position="171"/>
        <end position="210"/>
    </location>
</feature>